<protein>
    <recommendedName>
        <fullName evidence="3">Transposase</fullName>
    </recommendedName>
</protein>
<dbReference type="EMBL" id="LR899011">
    <property type="protein sequence ID" value="CAD7083861.1"/>
    <property type="molecule type" value="Genomic_DNA"/>
</dbReference>
<evidence type="ECO:0000313" key="2">
    <source>
        <dbReference type="Proteomes" id="UP000594454"/>
    </source>
</evidence>
<reference evidence="1 2" key="1">
    <citation type="submission" date="2020-11" db="EMBL/GenBank/DDBJ databases">
        <authorList>
            <person name="Wallbank WR R."/>
            <person name="Pardo Diaz C."/>
            <person name="Kozak K."/>
            <person name="Martin S."/>
            <person name="Jiggins C."/>
            <person name="Moest M."/>
            <person name="Warren A I."/>
            <person name="Generalovic N T."/>
            <person name="Byers J.R.P. K."/>
            <person name="Montejo-Kovacevich G."/>
            <person name="Yen C E."/>
        </authorList>
    </citation>
    <scope>NUCLEOTIDE SEQUENCE [LARGE SCALE GENOMIC DNA]</scope>
</reference>
<gene>
    <name evidence="1" type="ORF">HERILL_LOCUS6790</name>
</gene>
<dbReference type="AlphaFoldDB" id="A0A7R8UN44"/>
<evidence type="ECO:0000313" key="1">
    <source>
        <dbReference type="EMBL" id="CAD7083861.1"/>
    </source>
</evidence>
<proteinExistence type="predicted"/>
<organism evidence="1 2">
    <name type="scientific">Hermetia illucens</name>
    <name type="common">Black soldier fly</name>
    <dbReference type="NCBI Taxonomy" id="343691"/>
    <lineage>
        <taxon>Eukaryota</taxon>
        <taxon>Metazoa</taxon>
        <taxon>Ecdysozoa</taxon>
        <taxon>Arthropoda</taxon>
        <taxon>Hexapoda</taxon>
        <taxon>Insecta</taxon>
        <taxon>Pterygota</taxon>
        <taxon>Neoptera</taxon>
        <taxon>Endopterygota</taxon>
        <taxon>Diptera</taxon>
        <taxon>Brachycera</taxon>
        <taxon>Stratiomyomorpha</taxon>
        <taxon>Stratiomyidae</taxon>
        <taxon>Hermetiinae</taxon>
        <taxon>Hermetia</taxon>
    </lineage>
</organism>
<sequence length="69" mass="7949">MTTNQVEFAQSFDKRSSGGVETFNWIISKVCVYAIDHDRSPAFSTYAARAECHWLYSHQQKQFGCGVRR</sequence>
<evidence type="ECO:0008006" key="3">
    <source>
        <dbReference type="Google" id="ProtNLM"/>
    </source>
</evidence>
<dbReference type="InParanoid" id="A0A7R8UN44"/>
<dbReference type="Proteomes" id="UP000594454">
    <property type="component" value="Chromosome 3"/>
</dbReference>
<keyword evidence="2" id="KW-1185">Reference proteome</keyword>
<name>A0A7R8UN44_HERIL</name>
<accession>A0A7R8UN44</accession>